<dbReference type="InterPro" id="IPR012837">
    <property type="entry name" value="NrdG"/>
</dbReference>
<dbReference type="GO" id="GO:0046872">
    <property type="term" value="F:metal ion binding"/>
    <property type="evidence" value="ECO:0007669"/>
    <property type="project" value="UniProtKB-KW"/>
</dbReference>
<organism evidence="8 9">
    <name type="scientific">Heliophilum fasciatum</name>
    <dbReference type="NCBI Taxonomy" id="35700"/>
    <lineage>
        <taxon>Bacteria</taxon>
        <taxon>Bacillati</taxon>
        <taxon>Bacillota</taxon>
        <taxon>Clostridia</taxon>
        <taxon>Eubacteriales</taxon>
        <taxon>Heliobacteriaceae</taxon>
        <taxon>Heliophilum</taxon>
    </lineage>
</organism>
<keyword evidence="7" id="KW-0560">Oxidoreductase</keyword>
<comment type="cofactor">
    <cofactor evidence="1">
        <name>[4Fe-4S] cluster</name>
        <dbReference type="ChEBI" id="CHEBI:49883"/>
    </cofactor>
</comment>
<evidence type="ECO:0000256" key="1">
    <source>
        <dbReference type="ARBA" id="ARBA00001966"/>
    </source>
</evidence>
<evidence type="ECO:0000256" key="7">
    <source>
        <dbReference type="PIRNR" id="PIRNR000368"/>
    </source>
</evidence>
<dbReference type="RefSeq" id="WP_131919876.1">
    <property type="nucleotide sequence ID" value="NZ_JAOQNU010000020.1"/>
</dbReference>
<dbReference type="GO" id="GO:0043365">
    <property type="term" value="F:[formate-C-acetyltransferase]-activating enzyme activity"/>
    <property type="evidence" value="ECO:0007669"/>
    <property type="project" value="InterPro"/>
</dbReference>
<dbReference type="EC" id="1.97.1.-" evidence="7"/>
<evidence type="ECO:0000256" key="6">
    <source>
        <dbReference type="ARBA" id="ARBA00023014"/>
    </source>
</evidence>
<sequence>MTTVRIGGVHDLNTSDTDGIAYSIFFQGCNRCCEGCHNPALQSFHDGIEIEVATILASIEEHLHIYDAAAFLGGEPLEQPEALQELLIGVKALGLETWLYTGYQLDQVPSEIATYCDVIVAGEYDQELQTGGFPASSNQIVFDKRRKAA</sequence>
<dbReference type="SUPFAM" id="SSF102114">
    <property type="entry name" value="Radical SAM enzymes"/>
    <property type="match status" value="1"/>
</dbReference>
<evidence type="ECO:0000313" key="9">
    <source>
        <dbReference type="Proteomes" id="UP000294813"/>
    </source>
</evidence>
<dbReference type="InterPro" id="IPR058240">
    <property type="entry name" value="rSAM_sf"/>
</dbReference>
<comment type="caution">
    <text evidence="8">The sequence shown here is derived from an EMBL/GenBank/DDBJ whole genome shotgun (WGS) entry which is preliminary data.</text>
</comment>
<dbReference type="OrthoDB" id="9782387at2"/>
<keyword evidence="2" id="KW-0004">4Fe-4S</keyword>
<dbReference type="InterPro" id="IPR034457">
    <property type="entry name" value="Organic_radical-activating"/>
</dbReference>
<dbReference type="Pfam" id="PF13353">
    <property type="entry name" value="Fer4_12"/>
    <property type="match status" value="1"/>
</dbReference>
<evidence type="ECO:0000256" key="4">
    <source>
        <dbReference type="ARBA" id="ARBA00022723"/>
    </source>
</evidence>
<dbReference type="InterPro" id="IPR007197">
    <property type="entry name" value="rSAM"/>
</dbReference>
<dbReference type="PIRSF" id="PIRSF000368">
    <property type="entry name" value="NrdG"/>
    <property type="match status" value="1"/>
</dbReference>
<dbReference type="Gene3D" id="3.20.20.70">
    <property type="entry name" value="Aldolase class I"/>
    <property type="match status" value="1"/>
</dbReference>
<accession>A0A4R2RIL9</accession>
<name>A0A4R2RIL9_9FIRM</name>
<dbReference type="EMBL" id="SLXT01000021">
    <property type="protein sequence ID" value="TCP62558.1"/>
    <property type="molecule type" value="Genomic_DNA"/>
</dbReference>
<dbReference type="AlphaFoldDB" id="A0A4R2RIL9"/>
<keyword evidence="6" id="KW-0411">Iron-sulfur</keyword>
<keyword evidence="5" id="KW-0408">Iron</keyword>
<dbReference type="GO" id="GO:0051539">
    <property type="term" value="F:4 iron, 4 sulfur cluster binding"/>
    <property type="evidence" value="ECO:0007669"/>
    <property type="project" value="UniProtKB-KW"/>
</dbReference>
<evidence type="ECO:0000256" key="5">
    <source>
        <dbReference type="ARBA" id="ARBA00023004"/>
    </source>
</evidence>
<protein>
    <recommendedName>
        <fullName evidence="7">Anaerobic ribonucleoside-triphosphate reductase-activating protein</fullName>
        <ecNumber evidence="7">1.97.1.-</ecNumber>
    </recommendedName>
</protein>
<gene>
    <name evidence="8" type="ORF">EDD73_12156</name>
</gene>
<evidence type="ECO:0000256" key="3">
    <source>
        <dbReference type="ARBA" id="ARBA00022691"/>
    </source>
</evidence>
<proteinExistence type="inferred from homology"/>
<dbReference type="SFLD" id="SFLDS00029">
    <property type="entry name" value="Radical_SAM"/>
    <property type="match status" value="1"/>
</dbReference>
<keyword evidence="9" id="KW-1185">Reference proteome</keyword>
<dbReference type="PROSITE" id="PS51257">
    <property type="entry name" value="PROKAR_LIPOPROTEIN"/>
    <property type="match status" value="1"/>
</dbReference>
<keyword evidence="3" id="KW-0949">S-adenosyl-L-methionine</keyword>
<evidence type="ECO:0000313" key="8">
    <source>
        <dbReference type="EMBL" id="TCP62558.1"/>
    </source>
</evidence>
<keyword evidence="4" id="KW-0479">Metal-binding</keyword>
<dbReference type="PANTHER" id="PTHR30352">
    <property type="entry name" value="PYRUVATE FORMATE-LYASE-ACTIVATING ENZYME"/>
    <property type="match status" value="1"/>
</dbReference>
<dbReference type="Proteomes" id="UP000294813">
    <property type="component" value="Unassembled WGS sequence"/>
</dbReference>
<comment type="function">
    <text evidence="7">Activation of anaerobic ribonucleoside-triphosphate reductase under anaerobic conditions by generation of an organic free radical, using S-adenosylmethionine and reduced flavodoxin as cosubstrates to produce 5'-deoxy-adenosine.</text>
</comment>
<dbReference type="InterPro" id="IPR013785">
    <property type="entry name" value="Aldolase_TIM"/>
</dbReference>
<reference evidence="8 9" key="1">
    <citation type="submission" date="2019-03" db="EMBL/GenBank/DDBJ databases">
        <title>Genomic Encyclopedia of Type Strains, Phase IV (KMG-IV): sequencing the most valuable type-strain genomes for metagenomic binning, comparative biology and taxonomic classification.</title>
        <authorList>
            <person name="Goeker M."/>
        </authorList>
    </citation>
    <scope>NUCLEOTIDE SEQUENCE [LARGE SCALE GENOMIC DNA]</scope>
    <source>
        <strain evidence="8 9">DSM 11170</strain>
    </source>
</reference>
<evidence type="ECO:0000256" key="2">
    <source>
        <dbReference type="ARBA" id="ARBA00022485"/>
    </source>
</evidence>
<dbReference type="GO" id="GO:0004748">
    <property type="term" value="F:ribonucleoside-diphosphate reductase activity, thioredoxin disulfide as acceptor"/>
    <property type="evidence" value="ECO:0007669"/>
    <property type="project" value="TreeGrafter"/>
</dbReference>
<comment type="similarity">
    <text evidence="7">Belongs to the organic radical-activating enzymes family.</text>
</comment>
<dbReference type="PANTHER" id="PTHR30352:SF2">
    <property type="entry name" value="ANAEROBIC RIBONUCLEOSIDE-TRIPHOSPHATE REDUCTASE-ACTIVATING PROTEIN"/>
    <property type="match status" value="1"/>
</dbReference>